<feature type="region of interest" description="Disordered" evidence="2">
    <location>
        <begin position="1"/>
        <end position="33"/>
    </location>
</feature>
<evidence type="ECO:0000313" key="3">
    <source>
        <dbReference type="EMBL" id="GMU09649.1"/>
    </source>
</evidence>
<dbReference type="EMBL" id="BTTX01000006">
    <property type="protein sequence ID" value="GMU09649.1"/>
    <property type="molecule type" value="Genomic_DNA"/>
</dbReference>
<keyword evidence="4" id="KW-1185">Reference proteome</keyword>
<feature type="compositionally biased region" description="Basic and acidic residues" evidence="2">
    <location>
        <begin position="21"/>
        <end position="31"/>
    </location>
</feature>
<protein>
    <submittedName>
        <fullName evidence="3">Uncharacterized protein</fullName>
    </submittedName>
</protein>
<proteinExistence type="predicted"/>
<accession>A0ABQ6R019</accession>
<feature type="coiled-coil region" evidence="1">
    <location>
        <begin position="109"/>
        <end position="139"/>
    </location>
</feature>
<organism evidence="3 4">
    <name type="scientific">Corallococcus caeni</name>
    <dbReference type="NCBI Taxonomy" id="3082388"/>
    <lineage>
        <taxon>Bacteria</taxon>
        <taxon>Pseudomonadati</taxon>
        <taxon>Myxococcota</taxon>
        <taxon>Myxococcia</taxon>
        <taxon>Myxococcales</taxon>
        <taxon>Cystobacterineae</taxon>
        <taxon>Myxococcaceae</taxon>
        <taxon>Corallococcus</taxon>
    </lineage>
</organism>
<keyword evidence="1" id="KW-0175">Coiled coil</keyword>
<name>A0ABQ6R019_9BACT</name>
<reference evidence="3 4" key="1">
    <citation type="journal article" date="2024" name="Arch. Microbiol.">
        <title>Corallococcus caeni sp. nov., a novel myxobacterium isolated from activated sludge.</title>
        <authorList>
            <person name="Tomita S."/>
            <person name="Nakai R."/>
            <person name="Kuroda K."/>
            <person name="Kurashita H."/>
            <person name="Hatamoto M."/>
            <person name="Yamaguchi T."/>
            <person name="Narihiro T."/>
        </authorList>
    </citation>
    <scope>NUCLEOTIDE SEQUENCE [LARGE SCALE GENOMIC DNA]</scope>
    <source>
        <strain evidence="3 4">NO1</strain>
    </source>
</reference>
<evidence type="ECO:0000313" key="4">
    <source>
        <dbReference type="Proteomes" id="UP001342631"/>
    </source>
</evidence>
<evidence type="ECO:0000256" key="2">
    <source>
        <dbReference type="SAM" id="MobiDB-lite"/>
    </source>
</evidence>
<gene>
    <name evidence="3" type="ORF">ASNO1_59030</name>
</gene>
<comment type="caution">
    <text evidence="3">The sequence shown here is derived from an EMBL/GenBank/DDBJ whole genome shotgun (WGS) entry which is preliminary data.</text>
</comment>
<dbReference type="Proteomes" id="UP001342631">
    <property type="component" value="Unassembled WGS sequence"/>
</dbReference>
<sequence length="210" mass="24030">MIFRPASLGNPPWSAGVGASTDKDPTQEHANIRFGGTSKKKGRAYMSPKDEWVVLWDRAKELGPLIAEKKRTARAAIAARFPEVGKQQFGNLVRAADAGKLRPEIAALVRDYQIEIVALEQEERAYRQKSDQLLEEHRQADKRTRLDPRVDVIPSGPYPKLRQCRTYPLRQDCNYGENETARWERCEFMKYDESQSSFSSARWQCTALDK</sequence>
<evidence type="ECO:0000256" key="1">
    <source>
        <dbReference type="SAM" id="Coils"/>
    </source>
</evidence>